<evidence type="ECO:0000259" key="15">
    <source>
        <dbReference type="PROSITE" id="PS50112"/>
    </source>
</evidence>
<dbReference type="EMBL" id="WELI01000009">
    <property type="protein sequence ID" value="KAB7728101.1"/>
    <property type="molecule type" value="Genomic_DNA"/>
</dbReference>
<evidence type="ECO:0000256" key="1">
    <source>
        <dbReference type="ARBA" id="ARBA00000085"/>
    </source>
</evidence>
<dbReference type="Pfam" id="PF02518">
    <property type="entry name" value="HATPase_c"/>
    <property type="match status" value="1"/>
</dbReference>
<dbReference type="InterPro" id="IPR050351">
    <property type="entry name" value="BphY/WalK/GraS-like"/>
</dbReference>
<keyword evidence="6 13" id="KW-0812">Transmembrane</keyword>
<dbReference type="InterPro" id="IPR036097">
    <property type="entry name" value="HisK_dim/P_sf"/>
</dbReference>
<dbReference type="GO" id="GO:0005524">
    <property type="term" value="F:ATP binding"/>
    <property type="evidence" value="ECO:0007669"/>
    <property type="project" value="UniProtKB-KW"/>
</dbReference>
<evidence type="ECO:0000256" key="12">
    <source>
        <dbReference type="ARBA" id="ARBA00023136"/>
    </source>
</evidence>
<evidence type="ECO:0000256" key="10">
    <source>
        <dbReference type="ARBA" id="ARBA00022989"/>
    </source>
</evidence>
<dbReference type="Gene3D" id="6.10.340.10">
    <property type="match status" value="1"/>
</dbReference>
<evidence type="ECO:0000256" key="7">
    <source>
        <dbReference type="ARBA" id="ARBA00022741"/>
    </source>
</evidence>
<keyword evidence="11" id="KW-0902">Two-component regulatory system</keyword>
<dbReference type="Pfam" id="PF13188">
    <property type="entry name" value="PAS_8"/>
    <property type="match status" value="1"/>
</dbReference>
<dbReference type="Gene3D" id="3.30.450.20">
    <property type="entry name" value="PAS domain"/>
    <property type="match status" value="1"/>
</dbReference>
<dbReference type="InterPro" id="IPR000014">
    <property type="entry name" value="PAS"/>
</dbReference>
<evidence type="ECO:0000256" key="8">
    <source>
        <dbReference type="ARBA" id="ARBA00022777"/>
    </source>
</evidence>
<feature type="domain" description="PAS" evidence="15">
    <location>
        <begin position="111"/>
        <end position="164"/>
    </location>
</feature>
<dbReference type="SUPFAM" id="SSF47384">
    <property type="entry name" value="Homodimeric domain of signal transducing histidine kinase"/>
    <property type="match status" value="1"/>
</dbReference>
<proteinExistence type="predicted"/>
<dbReference type="CDD" id="cd06225">
    <property type="entry name" value="HAMP"/>
    <property type="match status" value="1"/>
</dbReference>
<evidence type="ECO:0000313" key="18">
    <source>
        <dbReference type="Proteomes" id="UP000488299"/>
    </source>
</evidence>
<accession>A0A7J5TVC7</accession>
<dbReference type="InterPro" id="IPR003660">
    <property type="entry name" value="HAMP_dom"/>
</dbReference>
<evidence type="ECO:0000256" key="4">
    <source>
        <dbReference type="ARBA" id="ARBA00022553"/>
    </source>
</evidence>
<comment type="subcellular location">
    <subcellularLocation>
        <location evidence="2">Membrane</location>
        <topology evidence="2">Multi-pass membrane protein</topology>
    </subcellularLocation>
</comment>
<dbReference type="GO" id="GO:0000155">
    <property type="term" value="F:phosphorelay sensor kinase activity"/>
    <property type="evidence" value="ECO:0007669"/>
    <property type="project" value="InterPro"/>
</dbReference>
<evidence type="ECO:0000256" key="11">
    <source>
        <dbReference type="ARBA" id="ARBA00023012"/>
    </source>
</evidence>
<dbReference type="InterPro" id="IPR036890">
    <property type="entry name" value="HATPase_C_sf"/>
</dbReference>
<dbReference type="PROSITE" id="PS50112">
    <property type="entry name" value="PAS"/>
    <property type="match status" value="1"/>
</dbReference>
<keyword evidence="5" id="KW-0808">Transferase</keyword>
<dbReference type="InterPro" id="IPR004358">
    <property type="entry name" value="Sig_transdc_His_kin-like_C"/>
</dbReference>
<evidence type="ECO:0000256" key="9">
    <source>
        <dbReference type="ARBA" id="ARBA00022840"/>
    </source>
</evidence>
<dbReference type="PANTHER" id="PTHR42878">
    <property type="entry name" value="TWO-COMPONENT HISTIDINE KINASE"/>
    <property type="match status" value="1"/>
</dbReference>
<gene>
    <name evidence="17" type="ORF">F5984_20340</name>
</gene>
<dbReference type="InterPro" id="IPR005467">
    <property type="entry name" value="His_kinase_dom"/>
</dbReference>
<dbReference type="Gene3D" id="3.30.565.10">
    <property type="entry name" value="Histidine kinase-like ATPase, C-terminal domain"/>
    <property type="match status" value="1"/>
</dbReference>
<keyword evidence="10 13" id="KW-1133">Transmembrane helix</keyword>
<dbReference type="InterPro" id="IPR035965">
    <property type="entry name" value="PAS-like_dom_sf"/>
</dbReference>
<dbReference type="SUPFAM" id="SSF55874">
    <property type="entry name" value="ATPase domain of HSP90 chaperone/DNA topoisomerase II/histidine kinase"/>
    <property type="match status" value="1"/>
</dbReference>
<keyword evidence="18" id="KW-1185">Reference proteome</keyword>
<dbReference type="SMART" id="SM00304">
    <property type="entry name" value="HAMP"/>
    <property type="match status" value="1"/>
</dbReference>
<dbReference type="InterPro" id="IPR003594">
    <property type="entry name" value="HATPase_dom"/>
</dbReference>
<feature type="transmembrane region" description="Helical" evidence="13">
    <location>
        <begin position="9"/>
        <end position="28"/>
    </location>
</feature>
<evidence type="ECO:0000259" key="16">
    <source>
        <dbReference type="PROSITE" id="PS50885"/>
    </source>
</evidence>
<evidence type="ECO:0000256" key="13">
    <source>
        <dbReference type="SAM" id="Phobius"/>
    </source>
</evidence>
<keyword evidence="4" id="KW-0597">Phosphoprotein</keyword>
<dbReference type="RefSeq" id="WP_152126049.1">
    <property type="nucleotide sequence ID" value="NZ_WELI01000009.1"/>
</dbReference>
<keyword evidence="8" id="KW-0418">Kinase</keyword>
<dbReference type="EC" id="2.7.13.3" evidence="3"/>
<keyword evidence="12 13" id="KW-0472">Membrane</keyword>
<dbReference type="SUPFAM" id="SSF55785">
    <property type="entry name" value="PYP-like sensor domain (PAS domain)"/>
    <property type="match status" value="1"/>
</dbReference>
<dbReference type="GO" id="GO:0007234">
    <property type="term" value="P:osmosensory signaling via phosphorelay pathway"/>
    <property type="evidence" value="ECO:0007669"/>
    <property type="project" value="TreeGrafter"/>
</dbReference>
<dbReference type="Proteomes" id="UP000488299">
    <property type="component" value="Unassembled WGS sequence"/>
</dbReference>
<dbReference type="PRINTS" id="PR00344">
    <property type="entry name" value="BCTRLSENSOR"/>
</dbReference>
<feature type="domain" description="HAMP" evidence="16">
    <location>
        <begin position="54"/>
        <end position="106"/>
    </location>
</feature>
<sequence>MRFTFQTRYLLYILTVHAVLVGLTFQILEKNKPLFIASEILIGLSVIVAIGLYRSFRKPSDFIASGIEAIRDKDFTVKFVATGNDEIDPLIRVYNLMIDQLRQERTRQAEQQFFLDKLIEAAPIALLIFDFDERISAVNPKARQLLKLPESALLGRTLTGVAHPLLTQLQTLAPDQPQTVRLAGVETYRVLRGQFIDRGFRRQFLFIEELTAEIIETEKKAYGKVIRMMAHEVNNSIGAINSILHIAEPDVADPEVRQAVRVAIERNDRLNGFMRRFADVVRLPTPVIVQTDMLALTRNVSRLMQPQADNRAVALQLTLPDEPVFWPADSSQMEQVLVNVIKNAIEACEPGQTIRIRLSDSDLTVRNNGHPIPESVAANLFNPFFSTRPTGQGIGLTLTREILLNHGFTFSLSTETDGWTAFRITCPLRNAYYSNP</sequence>
<dbReference type="Pfam" id="PF00672">
    <property type="entry name" value="HAMP"/>
    <property type="match status" value="1"/>
</dbReference>
<dbReference type="GO" id="GO:0016020">
    <property type="term" value="C:membrane"/>
    <property type="evidence" value="ECO:0007669"/>
    <property type="project" value="UniProtKB-SubCell"/>
</dbReference>
<protein>
    <recommendedName>
        <fullName evidence="3">histidine kinase</fullName>
        <ecNumber evidence="3">2.7.13.3</ecNumber>
    </recommendedName>
</protein>
<dbReference type="SMART" id="SM00387">
    <property type="entry name" value="HATPase_c"/>
    <property type="match status" value="1"/>
</dbReference>
<evidence type="ECO:0000313" key="17">
    <source>
        <dbReference type="EMBL" id="KAB7728101.1"/>
    </source>
</evidence>
<evidence type="ECO:0000256" key="6">
    <source>
        <dbReference type="ARBA" id="ARBA00022692"/>
    </source>
</evidence>
<reference evidence="17 18" key="1">
    <citation type="submission" date="2019-10" db="EMBL/GenBank/DDBJ databases">
        <title>Rudanella paleaurantiibacter sp. nov., isolated from sludge.</title>
        <authorList>
            <person name="Xu S.Q."/>
        </authorList>
    </citation>
    <scope>NUCLEOTIDE SEQUENCE [LARGE SCALE GENOMIC DNA]</scope>
    <source>
        <strain evidence="17 18">HX-22-17</strain>
    </source>
</reference>
<keyword evidence="7" id="KW-0547">Nucleotide-binding</keyword>
<evidence type="ECO:0000256" key="5">
    <source>
        <dbReference type="ARBA" id="ARBA00022679"/>
    </source>
</evidence>
<dbReference type="AlphaFoldDB" id="A0A7J5TVC7"/>
<evidence type="ECO:0000259" key="14">
    <source>
        <dbReference type="PROSITE" id="PS50109"/>
    </source>
</evidence>
<dbReference type="PROSITE" id="PS50109">
    <property type="entry name" value="HIS_KIN"/>
    <property type="match status" value="1"/>
</dbReference>
<dbReference type="GO" id="GO:0030295">
    <property type="term" value="F:protein kinase activator activity"/>
    <property type="evidence" value="ECO:0007669"/>
    <property type="project" value="TreeGrafter"/>
</dbReference>
<feature type="transmembrane region" description="Helical" evidence="13">
    <location>
        <begin position="34"/>
        <end position="53"/>
    </location>
</feature>
<dbReference type="Gene3D" id="1.10.287.130">
    <property type="match status" value="1"/>
</dbReference>
<comment type="catalytic activity">
    <reaction evidence="1">
        <text>ATP + protein L-histidine = ADP + protein N-phospho-L-histidine.</text>
        <dbReference type="EC" id="2.7.13.3"/>
    </reaction>
</comment>
<comment type="caution">
    <text evidence="17">The sequence shown here is derived from an EMBL/GenBank/DDBJ whole genome shotgun (WGS) entry which is preliminary data.</text>
</comment>
<dbReference type="PROSITE" id="PS50885">
    <property type="entry name" value="HAMP"/>
    <property type="match status" value="1"/>
</dbReference>
<evidence type="ECO:0000256" key="2">
    <source>
        <dbReference type="ARBA" id="ARBA00004141"/>
    </source>
</evidence>
<feature type="domain" description="Histidine kinase" evidence="14">
    <location>
        <begin position="228"/>
        <end position="430"/>
    </location>
</feature>
<evidence type="ECO:0000256" key="3">
    <source>
        <dbReference type="ARBA" id="ARBA00012438"/>
    </source>
</evidence>
<organism evidence="17 18">
    <name type="scientific">Rudanella paleaurantiibacter</name>
    <dbReference type="NCBI Taxonomy" id="2614655"/>
    <lineage>
        <taxon>Bacteria</taxon>
        <taxon>Pseudomonadati</taxon>
        <taxon>Bacteroidota</taxon>
        <taxon>Cytophagia</taxon>
        <taxon>Cytophagales</taxon>
        <taxon>Cytophagaceae</taxon>
        <taxon>Rudanella</taxon>
    </lineage>
</organism>
<dbReference type="PANTHER" id="PTHR42878:SF7">
    <property type="entry name" value="SENSOR HISTIDINE KINASE GLRK"/>
    <property type="match status" value="1"/>
</dbReference>
<dbReference type="GO" id="GO:0000156">
    <property type="term" value="F:phosphorelay response regulator activity"/>
    <property type="evidence" value="ECO:0007669"/>
    <property type="project" value="TreeGrafter"/>
</dbReference>
<name>A0A7J5TVC7_9BACT</name>
<keyword evidence="9" id="KW-0067">ATP-binding</keyword>